<evidence type="ECO:0000256" key="1">
    <source>
        <dbReference type="SAM" id="Coils"/>
    </source>
</evidence>
<sequence length="174" mass="18927">MDSLDLDQVIDEIIPRDQNSKSRPVDLTLRPTLNGHGAEDVDAALALVSEAAEAIRKLEEQSAQAVARAHSAANAVMEKLERTVERAERAESALRQAEIEINELTANAMQAHEDLEMLRSVLAARENDLASMENRAEAAEKRAEEANAAIQRIVGAIRTQLPVSADADADSDQH</sequence>
<dbReference type="AlphaFoldDB" id="A0AA48RA14"/>
<dbReference type="EMBL" id="OY288114">
    <property type="protein sequence ID" value="CAJ0853845.1"/>
    <property type="molecule type" value="Genomic_DNA"/>
</dbReference>
<feature type="coiled-coil region" evidence="1">
    <location>
        <begin position="41"/>
        <end position="156"/>
    </location>
</feature>
<name>A0AA48RA14_9ZZZZ</name>
<evidence type="ECO:0000313" key="2">
    <source>
        <dbReference type="EMBL" id="CAJ0853845.1"/>
    </source>
</evidence>
<gene>
    <name evidence="2" type="ORF">AMST5_00685</name>
</gene>
<protein>
    <submittedName>
        <fullName evidence="2">Uncharacterized protein</fullName>
    </submittedName>
</protein>
<proteinExistence type="predicted"/>
<reference evidence="2" key="1">
    <citation type="submission" date="2023-07" db="EMBL/GenBank/DDBJ databases">
        <authorList>
            <person name="Pelsma A.J. K."/>
        </authorList>
    </citation>
    <scope>NUCLEOTIDE SEQUENCE</scope>
</reference>
<keyword evidence="1" id="KW-0175">Coiled coil</keyword>
<organism evidence="2">
    <name type="scientific">freshwater sediment metagenome</name>
    <dbReference type="NCBI Taxonomy" id="556182"/>
    <lineage>
        <taxon>unclassified sequences</taxon>
        <taxon>metagenomes</taxon>
        <taxon>ecological metagenomes</taxon>
    </lineage>
</organism>
<accession>A0AA48RA14</accession>